<keyword evidence="1" id="KW-0812">Transmembrane</keyword>
<evidence type="ECO:0000313" key="3">
    <source>
        <dbReference type="Proteomes" id="UP000231414"/>
    </source>
</evidence>
<dbReference type="Pfam" id="PF07963">
    <property type="entry name" value="N_methyl"/>
    <property type="match status" value="1"/>
</dbReference>
<sequence>MRRPNDSKGFTLVEFLLAMSMGVVLAVSVGGVVYNFAKNWAVSRDKDRLYRSGESVMQELVHQIHWADSVTISEEDSSLVLQIGDAAASYLVIDDPDLEDSAYLVKKVGDDTYQLTADSIAATSFIVKNRTNNILDEGDGISSYQISLTLHYASDPRLAYETSRIISLRQKQKAAL</sequence>
<accession>A0A2H0X7V2</accession>
<name>A0A2H0X7V2_UNCKA</name>
<dbReference type="PROSITE" id="PS00409">
    <property type="entry name" value="PROKAR_NTER_METHYL"/>
    <property type="match status" value="1"/>
</dbReference>
<dbReference type="Proteomes" id="UP000231414">
    <property type="component" value="Unassembled WGS sequence"/>
</dbReference>
<gene>
    <name evidence="2" type="ORF">COT52_01170</name>
</gene>
<evidence type="ECO:0000256" key="1">
    <source>
        <dbReference type="SAM" id="Phobius"/>
    </source>
</evidence>
<feature type="transmembrane region" description="Helical" evidence="1">
    <location>
        <begin position="12"/>
        <end position="37"/>
    </location>
</feature>
<dbReference type="NCBIfam" id="TIGR02532">
    <property type="entry name" value="IV_pilin_GFxxxE"/>
    <property type="match status" value="1"/>
</dbReference>
<keyword evidence="1" id="KW-1133">Transmembrane helix</keyword>
<dbReference type="InterPro" id="IPR012902">
    <property type="entry name" value="N_methyl_site"/>
</dbReference>
<evidence type="ECO:0008006" key="4">
    <source>
        <dbReference type="Google" id="ProtNLM"/>
    </source>
</evidence>
<keyword evidence="1" id="KW-0472">Membrane</keyword>
<reference evidence="3" key="1">
    <citation type="submission" date="2017-09" db="EMBL/GenBank/DDBJ databases">
        <title>Depth-based differentiation of microbial function through sediment-hosted aquifers and enrichment of novel symbionts in the deep terrestrial subsurface.</title>
        <authorList>
            <person name="Probst A.J."/>
            <person name="Ladd B."/>
            <person name="Jarett J.K."/>
            <person name="Geller-Mcgrath D.E."/>
            <person name="Sieber C.M.K."/>
            <person name="Emerson J.B."/>
            <person name="Anantharaman K."/>
            <person name="Thomas B.C."/>
            <person name="Malmstrom R."/>
            <person name="Stieglmeier M."/>
            <person name="Klingl A."/>
            <person name="Woyke T."/>
            <person name="Ryan C.M."/>
            <person name="Banfield J.F."/>
        </authorList>
    </citation>
    <scope>NUCLEOTIDE SEQUENCE [LARGE SCALE GENOMIC DNA]</scope>
</reference>
<evidence type="ECO:0000313" key="2">
    <source>
        <dbReference type="EMBL" id="PIS20931.1"/>
    </source>
</evidence>
<comment type="caution">
    <text evidence="2">The sequence shown here is derived from an EMBL/GenBank/DDBJ whole genome shotgun (WGS) entry which is preliminary data.</text>
</comment>
<dbReference type="AlphaFoldDB" id="A0A2H0X7V2"/>
<dbReference type="EMBL" id="PEYW01000015">
    <property type="protein sequence ID" value="PIS20931.1"/>
    <property type="molecule type" value="Genomic_DNA"/>
</dbReference>
<organism evidence="2 3">
    <name type="scientific">candidate division WWE3 bacterium CG08_land_8_20_14_0_20_43_13</name>
    <dbReference type="NCBI Taxonomy" id="1975087"/>
    <lineage>
        <taxon>Bacteria</taxon>
        <taxon>Katanobacteria</taxon>
    </lineage>
</organism>
<proteinExistence type="predicted"/>
<protein>
    <recommendedName>
        <fullName evidence="4">Prepilin-type N-terminal cleavage/methylation domain-containing protein</fullName>
    </recommendedName>
</protein>